<dbReference type="InterPro" id="IPR048188">
    <property type="entry name" value="YmfL-like"/>
</dbReference>
<organism evidence="1 2">
    <name type="scientific">Pantoea ananatis (strain AJ13355)</name>
    <dbReference type="NCBI Taxonomy" id="932677"/>
    <lineage>
        <taxon>Bacteria</taxon>
        <taxon>Pseudomonadati</taxon>
        <taxon>Pseudomonadota</taxon>
        <taxon>Gammaproteobacteria</taxon>
        <taxon>Enterobacterales</taxon>
        <taxon>Erwiniaceae</taxon>
        <taxon>Pantoea</taxon>
    </lineage>
</organism>
<dbReference type="Proteomes" id="UP000006690">
    <property type="component" value="Chromosome"/>
</dbReference>
<dbReference type="OrthoDB" id="6956679at2"/>
<name>A0A0H3KYT8_PANAA</name>
<gene>
    <name evidence="1" type="ordered locus">PAJ_0750</name>
</gene>
<dbReference type="NCBIfam" id="NF041471">
    <property type="entry name" value="phage_reg_YmfL"/>
    <property type="match status" value="1"/>
</dbReference>
<evidence type="ECO:0000313" key="1">
    <source>
        <dbReference type="EMBL" id="BAK10830.1"/>
    </source>
</evidence>
<dbReference type="GO" id="GO:0003677">
    <property type="term" value="F:DNA binding"/>
    <property type="evidence" value="ECO:0007669"/>
    <property type="project" value="InterPro"/>
</dbReference>
<dbReference type="eggNOG" id="ENOG5032X14">
    <property type="taxonomic scope" value="Bacteria"/>
</dbReference>
<dbReference type="AlphaFoldDB" id="A0A0H3KYT8"/>
<sequence>MVDTINQAIRQMCKAHKYGRLGMAADLGMSIDQFHNHLYRKCGSRFFTLDELIQMEVMSGTHCVAEFMAVRHGMLLVDIKTAGEMDKVDLFDTQMKAKAAEGELATAQLAAMADGVIDHHERKTLSALFRKKLTHQVHGFFGLIALFSAGTADHAVDMFVSTGRKADVAGMQFDVQDI</sequence>
<evidence type="ECO:0000313" key="2">
    <source>
        <dbReference type="Proteomes" id="UP000006690"/>
    </source>
</evidence>
<protein>
    <submittedName>
        <fullName evidence="1">Uncharacterized protein</fullName>
    </submittedName>
</protein>
<dbReference type="HOGENOM" id="CLU_104109_0_0_6"/>
<proteinExistence type="predicted"/>
<dbReference type="Pfam" id="PF06892">
    <property type="entry name" value="Phage_CP76"/>
    <property type="match status" value="1"/>
</dbReference>
<dbReference type="PATRIC" id="fig|932677.3.peg.841"/>
<accession>A0A0H3KYT8</accession>
<dbReference type="KEGG" id="paj:PAJ_0750"/>
<dbReference type="InterPro" id="IPR009679">
    <property type="entry name" value="Phage_186_CII-like"/>
</dbReference>
<dbReference type="EMBL" id="AP012032">
    <property type="protein sequence ID" value="BAK10830.1"/>
    <property type="molecule type" value="Genomic_DNA"/>
</dbReference>
<reference evidence="2" key="1">
    <citation type="journal article" date="2012" name="Appl. Microbiol. Biotechnol.">
        <title>The complete genome sequence of Pantoea ananatis AJ13355, an organism with great biotechnological potential.</title>
        <authorList>
            <person name="Hara Y."/>
            <person name="Kadotani N."/>
            <person name="Izui H."/>
            <person name="Katashkina J.I."/>
            <person name="Kuvaeva T.M."/>
            <person name="Andreeva I.G."/>
            <person name="Golubeva L.I."/>
            <person name="Malko D.B."/>
            <person name="Makeev V.J."/>
            <person name="Mashko S.V."/>
            <person name="Kozlov Y.I."/>
        </authorList>
    </citation>
    <scope>NUCLEOTIDE SEQUENCE [LARGE SCALE GENOMIC DNA]</scope>
    <source>
        <strain evidence="2">AJ13355</strain>
    </source>
</reference>
<dbReference type="RefSeq" id="WP_014593372.1">
    <property type="nucleotide sequence ID" value="NC_017531.2"/>
</dbReference>